<dbReference type="Proteomes" id="UP000432089">
    <property type="component" value="Unassembled WGS sequence"/>
</dbReference>
<dbReference type="EMBL" id="VZDO01000009">
    <property type="protein sequence ID" value="KAB0679703.1"/>
    <property type="molecule type" value="Genomic_DNA"/>
</dbReference>
<keyword evidence="2" id="KW-1185">Reference proteome</keyword>
<sequence length="69" mass="7180">MAPLRPGKAGDPGRTGSNNRLFLNGCLWVLRSGCASVLSAGALWPVEDVAPTLQLLVPYRGAGTCVRGD</sequence>
<proteinExistence type="predicted"/>
<comment type="caution">
    <text evidence="1">The sequence shown here is derived from an EMBL/GenBank/DDBJ whole genome shotgun (WGS) entry which is preliminary data.</text>
</comment>
<gene>
    <name evidence="1" type="ORF">F6X38_11945</name>
</gene>
<evidence type="ECO:0000313" key="2">
    <source>
        <dbReference type="Proteomes" id="UP000432089"/>
    </source>
</evidence>
<accession>A0A7V7PP16</accession>
<dbReference type="AlphaFoldDB" id="A0A7V7PP16"/>
<evidence type="ECO:0000313" key="1">
    <source>
        <dbReference type="EMBL" id="KAB0679703.1"/>
    </source>
</evidence>
<reference evidence="1 2" key="1">
    <citation type="submission" date="2019-09" db="EMBL/GenBank/DDBJ databases">
        <title>YIM 132180 draft genome.</title>
        <authorList>
            <person name="Zhang K."/>
        </authorList>
    </citation>
    <scope>NUCLEOTIDE SEQUENCE [LARGE SCALE GENOMIC DNA]</scope>
    <source>
        <strain evidence="1 2">YIM 132180</strain>
    </source>
</reference>
<protein>
    <submittedName>
        <fullName evidence="1">Transposase</fullName>
    </submittedName>
</protein>
<organism evidence="1 2">
    <name type="scientific">Plantimonas leprariae</name>
    <dbReference type="NCBI Taxonomy" id="2615207"/>
    <lineage>
        <taxon>Bacteria</taxon>
        <taxon>Pseudomonadati</taxon>
        <taxon>Pseudomonadota</taxon>
        <taxon>Alphaproteobacteria</taxon>
        <taxon>Hyphomicrobiales</taxon>
        <taxon>Aurantimonadaceae</taxon>
        <taxon>Plantimonas</taxon>
    </lineage>
</organism>
<name>A0A7V7PP16_9HYPH</name>